<feature type="transmembrane region" description="Helical" evidence="6">
    <location>
        <begin position="180"/>
        <end position="197"/>
    </location>
</feature>
<keyword evidence="2" id="KW-1003">Cell membrane</keyword>
<sequence length="198" mass="21604">MLELTLALVLFLFPLAYSPGPGNMFFAAIGGRFGLRASVPATIGYHLATFVVAAAIGFGFAGVARMSTEVFDLMRYLGSAYIFWLALKFLRAGATDDDKVARRATVMDGAVLLLLNPKAYLIIALMFTQFLPVDATSDAGLVLWITSVFTLNNFVAFTVWTIAGDMLMRRFRSERSARPLNIASGVMLAAVALWILFQ</sequence>
<dbReference type="AlphaFoldDB" id="A0A917AC14"/>
<keyword evidence="3 6" id="KW-0812">Transmembrane</keyword>
<feature type="transmembrane region" description="Helical" evidence="6">
    <location>
        <begin position="109"/>
        <end position="131"/>
    </location>
</feature>
<keyword evidence="4 6" id="KW-1133">Transmembrane helix</keyword>
<feature type="transmembrane region" description="Helical" evidence="6">
    <location>
        <begin position="143"/>
        <end position="168"/>
    </location>
</feature>
<dbReference type="GO" id="GO:0015171">
    <property type="term" value="F:amino acid transmembrane transporter activity"/>
    <property type="evidence" value="ECO:0007669"/>
    <property type="project" value="TreeGrafter"/>
</dbReference>
<evidence type="ECO:0000256" key="1">
    <source>
        <dbReference type="ARBA" id="ARBA00004651"/>
    </source>
</evidence>
<accession>A0A917AC14</accession>
<feature type="transmembrane region" description="Helical" evidence="6">
    <location>
        <begin position="43"/>
        <end position="64"/>
    </location>
</feature>
<dbReference type="Pfam" id="PF01810">
    <property type="entry name" value="LysE"/>
    <property type="match status" value="1"/>
</dbReference>
<dbReference type="EMBL" id="BMFJ01000002">
    <property type="protein sequence ID" value="GGE39151.1"/>
    <property type="molecule type" value="Genomic_DNA"/>
</dbReference>
<evidence type="ECO:0000313" key="7">
    <source>
        <dbReference type="EMBL" id="GGE39151.1"/>
    </source>
</evidence>
<comment type="subcellular location">
    <subcellularLocation>
        <location evidence="1">Cell membrane</location>
        <topology evidence="1">Multi-pass membrane protein</topology>
    </subcellularLocation>
</comment>
<evidence type="ECO:0000256" key="2">
    <source>
        <dbReference type="ARBA" id="ARBA00022475"/>
    </source>
</evidence>
<dbReference type="GO" id="GO:0005886">
    <property type="term" value="C:plasma membrane"/>
    <property type="evidence" value="ECO:0007669"/>
    <property type="project" value="UniProtKB-SubCell"/>
</dbReference>
<dbReference type="RefSeq" id="WP_188478484.1">
    <property type="nucleotide sequence ID" value="NZ_BMFJ01000002.1"/>
</dbReference>
<protein>
    <submittedName>
        <fullName evidence="7">Threonine transporter RhtB</fullName>
    </submittedName>
</protein>
<keyword evidence="5 6" id="KW-0472">Membrane</keyword>
<comment type="caution">
    <text evidence="7">The sequence shown here is derived from an EMBL/GenBank/DDBJ whole genome shotgun (WGS) entry which is preliminary data.</text>
</comment>
<evidence type="ECO:0000313" key="8">
    <source>
        <dbReference type="Proteomes" id="UP000612855"/>
    </source>
</evidence>
<evidence type="ECO:0000256" key="5">
    <source>
        <dbReference type="ARBA" id="ARBA00023136"/>
    </source>
</evidence>
<dbReference type="PANTHER" id="PTHR30086">
    <property type="entry name" value="ARGININE EXPORTER PROTEIN ARGO"/>
    <property type="match status" value="1"/>
</dbReference>
<dbReference type="PANTHER" id="PTHR30086:SF20">
    <property type="entry name" value="ARGININE EXPORTER PROTEIN ARGO-RELATED"/>
    <property type="match status" value="1"/>
</dbReference>
<dbReference type="Proteomes" id="UP000612855">
    <property type="component" value="Unassembled WGS sequence"/>
</dbReference>
<name>A0A917AC14_9RHOB</name>
<proteinExistence type="predicted"/>
<reference evidence="8" key="1">
    <citation type="journal article" date="2019" name="Int. J. Syst. Evol. Microbiol.">
        <title>The Global Catalogue of Microorganisms (GCM) 10K type strain sequencing project: providing services to taxonomists for standard genome sequencing and annotation.</title>
        <authorList>
            <consortium name="The Broad Institute Genomics Platform"/>
            <consortium name="The Broad Institute Genome Sequencing Center for Infectious Disease"/>
            <person name="Wu L."/>
            <person name="Ma J."/>
        </authorList>
    </citation>
    <scope>NUCLEOTIDE SEQUENCE [LARGE SCALE GENOMIC DNA]</scope>
    <source>
        <strain evidence="8">CGMCC 1.12664</strain>
    </source>
</reference>
<gene>
    <name evidence="7" type="ORF">GCM10011360_28550</name>
</gene>
<evidence type="ECO:0000256" key="3">
    <source>
        <dbReference type="ARBA" id="ARBA00022692"/>
    </source>
</evidence>
<keyword evidence="8" id="KW-1185">Reference proteome</keyword>
<evidence type="ECO:0000256" key="4">
    <source>
        <dbReference type="ARBA" id="ARBA00022989"/>
    </source>
</evidence>
<dbReference type="InterPro" id="IPR001123">
    <property type="entry name" value="LeuE-type"/>
</dbReference>
<evidence type="ECO:0000256" key="6">
    <source>
        <dbReference type="SAM" id="Phobius"/>
    </source>
</evidence>
<organism evidence="7 8">
    <name type="scientific">Primorskyibacter flagellatus</name>
    <dbReference type="NCBI Taxonomy" id="1387277"/>
    <lineage>
        <taxon>Bacteria</taxon>
        <taxon>Pseudomonadati</taxon>
        <taxon>Pseudomonadota</taxon>
        <taxon>Alphaproteobacteria</taxon>
        <taxon>Rhodobacterales</taxon>
        <taxon>Roseobacteraceae</taxon>
        <taxon>Primorskyibacter</taxon>
    </lineage>
</organism>